<dbReference type="AlphaFoldDB" id="A0A654TNK2"/>
<reference evidence="1 2" key="1">
    <citation type="submission" date="2015-03" db="EMBL/GenBank/DDBJ databases">
        <authorList>
            <consortium name="Pathogen Informatics"/>
        </authorList>
    </citation>
    <scope>NUCLEOTIDE SEQUENCE [LARGE SCALE GENOMIC DNA]</scope>
    <source>
        <strain evidence="1 2">H09601792</strain>
    </source>
</reference>
<protein>
    <submittedName>
        <fullName evidence="1">Uncharacterized protein</fullName>
    </submittedName>
</protein>
<organism evidence="1 2">
    <name type="scientific">Mycobacterium tuberculosis</name>
    <dbReference type="NCBI Taxonomy" id="1773"/>
    <lineage>
        <taxon>Bacteria</taxon>
        <taxon>Bacillati</taxon>
        <taxon>Actinomycetota</taxon>
        <taxon>Actinomycetes</taxon>
        <taxon>Mycobacteriales</taxon>
        <taxon>Mycobacteriaceae</taxon>
        <taxon>Mycobacterium</taxon>
        <taxon>Mycobacterium tuberculosis complex</taxon>
    </lineage>
</organism>
<evidence type="ECO:0000313" key="2">
    <source>
        <dbReference type="Proteomes" id="UP000046947"/>
    </source>
</evidence>
<gene>
    <name evidence="1" type="ORF">ERS007688_02441</name>
</gene>
<dbReference type="Proteomes" id="UP000046947">
    <property type="component" value="Unassembled WGS sequence"/>
</dbReference>
<accession>A0A654TNK2</accession>
<dbReference type="EMBL" id="CFOH01000408">
    <property type="protein sequence ID" value="CFE55384.1"/>
    <property type="molecule type" value="Genomic_DNA"/>
</dbReference>
<evidence type="ECO:0000313" key="1">
    <source>
        <dbReference type="EMBL" id="CFE55384.1"/>
    </source>
</evidence>
<proteinExistence type="predicted"/>
<sequence>MGARPVFAFRRHRHHHPDAVGNVQPGRLTQLLQFADAIFGPALGFEFGSDGAIQNDQPGAVGQRRGGLRVGGHQPGVVLVGRQHRGARQQGAVRVYDAVAGLDRLDGGLHIFAQPWSGYPGVDRELESAIGVDGIGQFDLLHVKLVANEVDERPQKLRILNCHNEFR</sequence>
<name>A0A654TNK2_MYCTX</name>